<dbReference type="InterPro" id="IPR006048">
    <property type="entry name" value="A-amylase/branching_C"/>
</dbReference>
<dbReference type="GO" id="GO:0005978">
    <property type="term" value="P:glycogen biosynthetic process"/>
    <property type="evidence" value="ECO:0007669"/>
    <property type="project" value="UniProtKB-UniRule"/>
</dbReference>
<dbReference type="Pfam" id="PF02922">
    <property type="entry name" value="CBM_48"/>
    <property type="match status" value="1"/>
</dbReference>
<dbReference type="GO" id="GO:0043169">
    <property type="term" value="F:cation binding"/>
    <property type="evidence" value="ECO:0007669"/>
    <property type="project" value="InterPro"/>
</dbReference>
<dbReference type="SMART" id="SM00642">
    <property type="entry name" value="Aamy"/>
    <property type="match status" value="1"/>
</dbReference>
<dbReference type="InterPro" id="IPR044143">
    <property type="entry name" value="GlgB_N_E_set_prok"/>
</dbReference>
<keyword evidence="6" id="KW-0321">Glycogen metabolism</keyword>
<comment type="catalytic activity">
    <reaction evidence="1">
        <text>Transfers a segment of a (1-&gt;4)-alpha-D-glucan chain to a primary hydroxy group in a similar glucan chain.</text>
        <dbReference type="EC" id="2.4.1.18"/>
    </reaction>
</comment>
<dbReference type="InterPro" id="IPR017853">
    <property type="entry name" value="GH"/>
</dbReference>
<keyword evidence="9" id="KW-0320">Glycogen biosynthesis</keyword>
<dbReference type="PANTHER" id="PTHR43651:SF3">
    <property type="entry name" value="1,4-ALPHA-GLUCAN-BRANCHING ENZYME"/>
    <property type="match status" value="1"/>
</dbReference>
<evidence type="ECO:0000313" key="14">
    <source>
        <dbReference type="EMBL" id="SEF78176.1"/>
    </source>
</evidence>
<evidence type="ECO:0000256" key="6">
    <source>
        <dbReference type="ARBA" id="ARBA00022600"/>
    </source>
</evidence>
<dbReference type="InterPro" id="IPR014756">
    <property type="entry name" value="Ig_E-set"/>
</dbReference>
<evidence type="ECO:0000256" key="3">
    <source>
        <dbReference type="ARBA" id="ARBA00004964"/>
    </source>
</evidence>
<dbReference type="RefSeq" id="WP_181022509.1">
    <property type="nucleotide sequence ID" value="NZ_FNUL01000008.1"/>
</dbReference>
<name>A0A1H5UT39_9FIRM</name>
<evidence type="ECO:0000256" key="7">
    <source>
        <dbReference type="ARBA" id="ARBA00022676"/>
    </source>
</evidence>
<dbReference type="Gene3D" id="3.20.20.80">
    <property type="entry name" value="Glycosidases"/>
    <property type="match status" value="1"/>
</dbReference>
<dbReference type="AlphaFoldDB" id="A0A1H5UT39"/>
<organism evidence="14 15">
    <name type="scientific">Lachnospira multipara</name>
    <dbReference type="NCBI Taxonomy" id="28051"/>
    <lineage>
        <taxon>Bacteria</taxon>
        <taxon>Bacillati</taxon>
        <taxon>Bacillota</taxon>
        <taxon>Clostridia</taxon>
        <taxon>Lachnospirales</taxon>
        <taxon>Lachnospiraceae</taxon>
        <taxon>Lachnospira</taxon>
    </lineage>
</organism>
<dbReference type="PANTHER" id="PTHR43651">
    <property type="entry name" value="1,4-ALPHA-GLUCAN-BRANCHING ENZYME"/>
    <property type="match status" value="1"/>
</dbReference>
<dbReference type="PIRSF" id="PIRSF000463">
    <property type="entry name" value="GlgB"/>
    <property type="match status" value="1"/>
</dbReference>
<proteinExistence type="inferred from homology"/>
<reference evidence="14 15" key="1">
    <citation type="submission" date="2016-10" db="EMBL/GenBank/DDBJ databases">
        <authorList>
            <person name="de Groot N.N."/>
        </authorList>
    </citation>
    <scope>NUCLEOTIDE SEQUENCE [LARGE SCALE GENOMIC DNA]</scope>
    <source>
        <strain evidence="14 15">D15d</strain>
    </source>
</reference>
<dbReference type="CDD" id="cd02855">
    <property type="entry name" value="E_set_GBE_prok_N"/>
    <property type="match status" value="1"/>
</dbReference>
<evidence type="ECO:0000256" key="12">
    <source>
        <dbReference type="SAM" id="MobiDB-lite"/>
    </source>
</evidence>
<dbReference type="EC" id="2.4.1.18" evidence="5 11"/>
<evidence type="ECO:0000256" key="4">
    <source>
        <dbReference type="ARBA" id="ARBA00009000"/>
    </source>
</evidence>
<dbReference type="InterPro" id="IPR006407">
    <property type="entry name" value="GlgB"/>
</dbReference>
<keyword evidence="15" id="KW-1185">Reference proteome</keyword>
<protein>
    <recommendedName>
        <fullName evidence="5 11">1,4-alpha-glucan branching enzyme</fullName>
        <ecNumber evidence="5 11">2.4.1.18</ecNumber>
    </recommendedName>
</protein>
<gene>
    <name evidence="14" type="ORF">SAMN05216537_10891</name>
</gene>
<dbReference type="Pfam" id="PF02806">
    <property type="entry name" value="Alpha-amylase_C"/>
    <property type="match status" value="1"/>
</dbReference>
<dbReference type="Pfam" id="PF22019">
    <property type="entry name" value="GlgB_N"/>
    <property type="match status" value="1"/>
</dbReference>
<dbReference type="UniPathway" id="UPA00164"/>
<dbReference type="NCBIfam" id="TIGR01515">
    <property type="entry name" value="branching_enzym"/>
    <property type="match status" value="1"/>
</dbReference>
<evidence type="ECO:0000256" key="9">
    <source>
        <dbReference type="ARBA" id="ARBA00023056"/>
    </source>
</evidence>
<dbReference type="InterPro" id="IPR054169">
    <property type="entry name" value="GlgB_N"/>
</dbReference>
<dbReference type="InterPro" id="IPR037439">
    <property type="entry name" value="Branching_enzy"/>
</dbReference>
<dbReference type="InterPro" id="IPR004193">
    <property type="entry name" value="Glyco_hydro_13_N"/>
</dbReference>
<dbReference type="InterPro" id="IPR006047">
    <property type="entry name" value="GH13_cat_dom"/>
</dbReference>
<evidence type="ECO:0000313" key="15">
    <source>
        <dbReference type="Proteomes" id="UP000236726"/>
    </source>
</evidence>
<dbReference type="SUPFAM" id="SSF81296">
    <property type="entry name" value="E set domains"/>
    <property type="match status" value="2"/>
</dbReference>
<comment type="similarity">
    <text evidence="4">Belongs to the glycosyl hydrolase 13 family. GlgB subfamily.</text>
</comment>
<feature type="domain" description="Glycosyl hydrolase family 13 catalytic" evidence="13">
    <location>
        <begin position="252"/>
        <end position="599"/>
    </location>
</feature>
<dbReference type="Gene3D" id="2.60.40.10">
    <property type="entry name" value="Immunoglobulins"/>
    <property type="match status" value="2"/>
</dbReference>
<dbReference type="SUPFAM" id="SSF51011">
    <property type="entry name" value="Glycosyl hydrolase domain"/>
    <property type="match status" value="1"/>
</dbReference>
<accession>A0A1H5UT39</accession>
<dbReference type="GO" id="GO:0005829">
    <property type="term" value="C:cytosol"/>
    <property type="evidence" value="ECO:0007669"/>
    <property type="project" value="TreeGrafter"/>
</dbReference>
<comment type="function">
    <text evidence="2">Catalyzes the formation of the alpha-1,6-glucosidic linkages in glycogen by scission of a 1,4-alpha-linked oligosaccharide from growing alpha-1,4-glucan chains and the subsequent attachment of the oligosaccharide to the alpha-1,6 position.</text>
</comment>
<evidence type="ECO:0000256" key="10">
    <source>
        <dbReference type="ARBA" id="ARBA00023277"/>
    </source>
</evidence>
<dbReference type="CDD" id="cd11322">
    <property type="entry name" value="AmyAc_Glg_BE"/>
    <property type="match status" value="1"/>
</dbReference>
<dbReference type="InterPro" id="IPR013780">
    <property type="entry name" value="Glyco_hydro_b"/>
</dbReference>
<feature type="region of interest" description="Disordered" evidence="12">
    <location>
        <begin position="768"/>
        <end position="787"/>
    </location>
</feature>
<dbReference type="Proteomes" id="UP000236726">
    <property type="component" value="Unassembled WGS sequence"/>
</dbReference>
<evidence type="ECO:0000259" key="13">
    <source>
        <dbReference type="SMART" id="SM00642"/>
    </source>
</evidence>
<dbReference type="GO" id="GO:0003844">
    <property type="term" value="F:1,4-alpha-glucan branching enzyme activity"/>
    <property type="evidence" value="ECO:0007669"/>
    <property type="project" value="UniProtKB-UniRule"/>
</dbReference>
<evidence type="ECO:0000256" key="2">
    <source>
        <dbReference type="ARBA" id="ARBA00002953"/>
    </source>
</evidence>
<dbReference type="GO" id="GO:0004553">
    <property type="term" value="F:hydrolase activity, hydrolyzing O-glycosyl compounds"/>
    <property type="evidence" value="ECO:0007669"/>
    <property type="project" value="InterPro"/>
</dbReference>
<evidence type="ECO:0000256" key="1">
    <source>
        <dbReference type="ARBA" id="ARBA00000826"/>
    </source>
</evidence>
<dbReference type="SUPFAM" id="SSF51445">
    <property type="entry name" value="(Trans)glycosidases"/>
    <property type="match status" value="1"/>
</dbReference>
<sequence>MNKKLYNVMNWPEIEGIVYAEASNPFNLLGSHTIKEGNLIQIFRPDAVAVAVKVDGKNYELEKVDEAGFFACLIPSKKKKLDYSVIIEDVKGKTISYKDAYSFDTFSKATVFKNFFAGMEYKANEIFSPKLTSIDGVEGCLFTVWVEDAIRVSVVADFNNWDGRIHQMEKIDDRGIFQLFIPGVTAGAKYLYEIKVRGQKVYRKFDPYAIEMSKKPEDCCIVREDKLEANIVKFKTKNSDAPIRIYELNLDAWSKKSEAKTYKYLANDIISYVKKVGYNYIDLMPVAHYLNDKTYGYTTVSMFAPSSRFGSPKDFLEFVNEFHKNGIGVIIDWNCAYFGTDARGLDKFNGTNIYGGLKPILEKDETWEVYTYDYYNNCVLSFLYSSLYYWIEKYSIDGIRIDSLASMLYLDYGKEAGSWIPNIYGGNENLAAIDFIKKVNKIATKEGIITIADETSGWIGITKTFDGDNLGFDYLQNKNWTEEYLNFYEQDPLFRKGLYENLTFPMVYHFNEKFIQKFSSADLYGTGVSLYSLAAGKDDEEKKSDLRTALAYLYFYPGSKMIAFGQDLGLDMTNPAKKEVWELVDENRENYIKSLNGFLDKYADVFKNDNNEDSFEWLENNNATETVLSFARKSAKGKILTVVFNFTPVERKAYRLFVCEEGKYKECFNSSLKEFGGNLAKTKTVYRSDREDEHPDARKFIDIDIPGFSAVCYECEAYTEEEIEENKILKEAAVAKKNAEDKAKIAKELATKAEEEARVALEAEKKAKQKADEAVRAKEEAERKAKEAIKASIRIDEETKLRLEKLRAKLNLKDDKSKKSTSKRTKK</sequence>
<dbReference type="InterPro" id="IPR013783">
    <property type="entry name" value="Ig-like_fold"/>
</dbReference>
<comment type="pathway">
    <text evidence="3">Glycan biosynthesis; glycogen biosynthesis.</text>
</comment>
<evidence type="ECO:0000256" key="5">
    <source>
        <dbReference type="ARBA" id="ARBA00012541"/>
    </source>
</evidence>
<keyword evidence="7" id="KW-0328">Glycosyltransferase</keyword>
<keyword evidence="10" id="KW-0119">Carbohydrate metabolism</keyword>
<dbReference type="Gene3D" id="2.60.40.1180">
    <property type="entry name" value="Golgi alpha-mannosidase II"/>
    <property type="match status" value="1"/>
</dbReference>
<keyword evidence="8" id="KW-0808">Transferase</keyword>
<evidence type="ECO:0000256" key="8">
    <source>
        <dbReference type="ARBA" id="ARBA00022679"/>
    </source>
</evidence>
<evidence type="ECO:0000256" key="11">
    <source>
        <dbReference type="NCBIfam" id="TIGR01515"/>
    </source>
</evidence>
<dbReference type="EMBL" id="FNUL01000008">
    <property type="protein sequence ID" value="SEF78176.1"/>
    <property type="molecule type" value="Genomic_DNA"/>
</dbReference>